<sequence length="136" mass="15710">MQQILELDTLQIGRIIHNGGLVAPDFDPSSYTVPPLKVFECLRMPEHVTSSHIRKQCEEWVLSRKDQPVMSFKALMPADKKRAPVLVDKSFHRKNKEPLVISKFLRRQLKARCESKRDEQKSPSKAFDGSWNEPDP</sequence>
<comment type="caution">
    <text evidence="2">The sequence shown here is derived from an EMBL/GenBank/DDBJ whole genome shotgun (WGS) entry which is preliminary data.</text>
</comment>
<name>A0AA36DAS7_9BILA</name>
<gene>
    <name evidence="2" type="ORF">MSPICULIGERA_LOCUS21926</name>
</gene>
<organism evidence="2 3">
    <name type="scientific">Mesorhabditis spiculigera</name>
    <dbReference type="NCBI Taxonomy" id="96644"/>
    <lineage>
        <taxon>Eukaryota</taxon>
        <taxon>Metazoa</taxon>
        <taxon>Ecdysozoa</taxon>
        <taxon>Nematoda</taxon>
        <taxon>Chromadorea</taxon>
        <taxon>Rhabditida</taxon>
        <taxon>Rhabditina</taxon>
        <taxon>Rhabditomorpha</taxon>
        <taxon>Rhabditoidea</taxon>
        <taxon>Rhabditidae</taxon>
        <taxon>Mesorhabditinae</taxon>
        <taxon>Mesorhabditis</taxon>
    </lineage>
</organism>
<dbReference type="EMBL" id="CATQJA010002665">
    <property type="protein sequence ID" value="CAJ0583857.1"/>
    <property type="molecule type" value="Genomic_DNA"/>
</dbReference>
<feature type="compositionally biased region" description="Basic and acidic residues" evidence="1">
    <location>
        <begin position="112"/>
        <end position="122"/>
    </location>
</feature>
<evidence type="ECO:0000313" key="3">
    <source>
        <dbReference type="Proteomes" id="UP001177023"/>
    </source>
</evidence>
<keyword evidence="3" id="KW-1185">Reference proteome</keyword>
<protein>
    <submittedName>
        <fullName evidence="2">Uncharacterized protein</fullName>
    </submittedName>
</protein>
<feature type="non-terminal residue" evidence="2">
    <location>
        <position position="136"/>
    </location>
</feature>
<accession>A0AA36DAS7</accession>
<dbReference type="Proteomes" id="UP001177023">
    <property type="component" value="Unassembled WGS sequence"/>
</dbReference>
<dbReference type="AlphaFoldDB" id="A0AA36DAS7"/>
<proteinExistence type="predicted"/>
<evidence type="ECO:0000256" key="1">
    <source>
        <dbReference type="SAM" id="MobiDB-lite"/>
    </source>
</evidence>
<evidence type="ECO:0000313" key="2">
    <source>
        <dbReference type="EMBL" id="CAJ0583857.1"/>
    </source>
</evidence>
<reference evidence="2" key="1">
    <citation type="submission" date="2023-06" db="EMBL/GenBank/DDBJ databases">
        <authorList>
            <person name="Delattre M."/>
        </authorList>
    </citation>
    <scope>NUCLEOTIDE SEQUENCE</scope>
    <source>
        <strain evidence="2">AF72</strain>
    </source>
</reference>
<feature type="region of interest" description="Disordered" evidence="1">
    <location>
        <begin position="112"/>
        <end position="136"/>
    </location>
</feature>